<sequence>MAQVCEVEAALAKAIANYIYPPQTNGTLVSVLGFDVKICRGWPQETELGNDVMSAPGTGWITVNQKPDSATNKTRYRRNWFEKGNDTPFGLTVLTANTGNAVTFQGTAARNGVAGVVINDVAYPAAVKTGDSATLIAQTIAAKVNNVGEAALSCSDTTLTVASSDTIYGKAAETVEIYRELSRTEQGFSISIFAPSIEMRDTIEQAVTSALLEQKLPDIDKNELGYLRFSSRELVDTNLNANLYRLDLVWKTEIAWTESAQSAPVLWPVGIVNSAWAFGVAGTETPAALPPLGAIRFDAWYDMNNTIDQQCADALSDPEWYYRLPGNSAVNSTGSVSWPTATQASIDAEIALAVSCGLSFWAFDSYDKDNTLSLALSLYLSSSEKNGLQFCMIGQSSNWSDQNSSDGYSDILKRDIALMARSEYMTVMGERPLYFVLDASSEQLAELPGGLNTAITFVRDSVSDAIGVTPYIVYLSGAALADYNNTSAAQAAGADAAGAYCTPRLSGAPQPYSALVHAAESDWADRAATGFPMIPTAMTGWDQRPLVERPQEFYPLSSALTDNNYYEDASAPDIANHIMNMARFLQSSSASPASVGLIYAWNEFAEGGWLAPTYSADGPVTDRILAVGSAITDATRESVFPDLPFIT</sequence>
<dbReference type="RefSeq" id="WP_173582868.1">
    <property type="nucleotide sequence ID" value="NZ_WOTB01000007.1"/>
</dbReference>
<evidence type="ECO:0000313" key="2">
    <source>
        <dbReference type="Proteomes" id="UP000635278"/>
    </source>
</evidence>
<gene>
    <name evidence="1" type="ORF">GOB93_07440</name>
</gene>
<protein>
    <recommendedName>
        <fullName evidence="3">GTA TIM-barrel-like domain-containing protein</fullName>
    </recommendedName>
</protein>
<accession>A0ABX0JNY2</accession>
<dbReference type="Proteomes" id="UP000635278">
    <property type="component" value="Unassembled WGS sequence"/>
</dbReference>
<reference evidence="1 2" key="1">
    <citation type="journal article" date="2020" name="Int. J. Syst. Evol. Microbiol.">
        <title>Novel acetic acid bacteria from cider fermentations: Acetobacter conturbans sp. nov. and Acetobacter fallax sp. nov.</title>
        <authorList>
            <person name="Sombolestani A.S."/>
            <person name="Cleenwerck I."/>
            <person name="Cnockaert M."/>
            <person name="Borremans W."/>
            <person name="Wieme A.D."/>
            <person name="De Vuyst L."/>
            <person name="Vandamme P."/>
        </authorList>
    </citation>
    <scope>NUCLEOTIDE SEQUENCE [LARGE SCALE GENOMIC DNA]</scope>
    <source>
        <strain evidence="1 2">LMG 30640</strain>
    </source>
</reference>
<comment type="caution">
    <text evidence="1">The sequence shown here is derived from an EMBL/GenBank/DDBJ whole genome shotgun (WGS) entry which is preliminary data.</text>
</comment>
<keyword evidence="2" id="KW-1185">Reference proteome</keyword>
<proteinExistence type="predicted"/>
<evidence type="ECO:0000313" key="1">
    <source>
        <dbReference type="EMBL" id="NHN84478.1"/>
    </source>
</evidence>
<dbReference type="EMBL" id="WOTB01000007">
    <property type="protein sequence ID" value="NHN84478.1"/>
    <property type="molecule type" value="Genomic_DNA"/>
</dbReference>
<name>A0ABX0JNY2_9PROT</name>
<dbReference type="Gene3D" id="3.20.20.80">
    <property type="entry name" value="Glycosidases"/>
    <property type="match status" value="1"/>
</dbReference>
<evidence type="ECO:0008006" key="3">
    <source>
        <dbReference type="Google" id="ProtNLM"/>
    </source>
</evidence>
<organism evidence="1 2">
    <name type="scientific">Acetobacter musti</name>
    <dbReference type="NCBI Taxonomy" id="864732"/>
    <lineage>
        <taxon>Bacteria</taxon>
        <taxon>Pseudomonadati</taxon>
        <taxon>Pseudomonadota</taxon>
        <taxon>Alphaproteobacteria</taxon>
        <taxon>Acetobacterales</taxon>
        <taxon>Acetobacteraceae</taxon>
        <taxon>Acetobacter</taxon>
    </lineage>
</organism>